<organism evidence="1 2">
    <name type="scientific">Megaselia scalaris</name>
    <name type="common">Humpbacked fly</name>
    <name type="synonym">Phora scalaris</name>
    <dbReference type="NCBI Taxonomy" id="36166"/>
    <lineage>
        <taxon>Eukaryota</taxon>
        <taxon>Metazoa</taxon>
        <taxon>Ecdysozoa</taxon>
        <taxon>Arthropoda</taxon>
        <taxon>Hexapoda</taxon>
        <taxon>Insecta</taxon>
        <taxon>Pterygota</taxon>
        <taxon>Neoptera</taxon>
        <taxon>Endopterygota</taxon>
        <taxon>Diptera</taxon>
        <taxon>Brachycera</taxon>
        <taxon>Muscomorpha</taxon>
        <taxon>Platypezoidea</taxon>
        <taxon>Phoridae</taxon>
        <taxon>Megaseliini</taxon>
        <taxon>Megaselia</taxon>
    </lineage>
</organism>
<name>T1GLJ4_MEGSC</name>
<reference evidence="2" key="1">
    <citation type="submission" date="2013-02" db="EMBL/GenBank/DDBJ databases">
        <authorList>
            <person name="Hughes D."/>
        </authorList>
    </citation>
    <scope>NUCLEOTIDE SEQUENCE</scope>
    <source>
        <strain>Durham</strain>
        <strain evidence="2">NC isolate 2 -- Noor lab</strain>
    </source>
</reference>
<dbReference type="EMBL" id="CAQQ02155008">
    <property type="status" value="NOT_ANNOTATED_CDS"/>
    <property type="molecule type" value="Genomic_DNA"/>
</dbReference>
<keyword evidence="2" id="KW-1185">Reference proteome</keyword>
<proteinExistence type="predicted"/>
<reference evidence="1" key="2">
    <citation type="submission" date="2015-06" db="UniProtKB">
        <authorList>
            <consortium name="EnsemblMetazoa"/>
        </authorList>
    </citation>
    <scope>IDENTIFICATION</scope>
</reference>
<evidence type="ECO:0000313" key="2">
    <source>
        <dbReference type="Proteomes" id="UP000015102"/>
    </source>
</evidence>
<dbReference type="Proteomes" id="UP000015102">
    <property type="component" value="Unassembled WGS sequence"/>
</dbReference>
<evidence type="ECO:0000313" key="1">
    <source>
        <dbReference type="EnsemblMetazoa" id="MESCA004399-PA"/>
    </source>
</evidence>
<dbReference type="AlphaFoldDB" id="T1GLJ4"/>
<dbReference type="EnsemblMetazoa" id="MESCA004399-RA">
    <property type="protein sequence ID" value="MESCA004399-PA"/>
    <property type="gene ID" value="MESCA004399"/>
</dbReference>
<accession>T1GLJ4</accession>
<sequence length="178" mass="21008">MQEVQETISWFNLEFQQAIEVFHGIDINTFSNVEDRTIWINDQSLKAVSKIIEKLNEIQTSESILCVQQRKLFKILSIREKYNIFYNLIGNLLQNYQGFDKTYLYKVKENMHQNSLVLFNHPRRVLRTDLTFKSSVIWLLDGHLRNPNTVTVYLLTEKAAQEFSNDNRNLKPSGVIEH</sequence>
<dbReference type="HOGENOM" id="CLU_1514288_0_0_1"/>
<protein>
    <submittedName>
        <fullName evidence="1">Uncharacterized protein</fullName>
    </submittedName>
</protein>